<dbReference type="GO" id="GO:0055085">
    <property type="term" value="P:transmembrane transport"/>
    <property type="evidence" value="ECO:0007669"/>
    <property type="project" value="TreeGrafter"/>
</dbReference>
<accession>A0A1I0H365</accession>
<dbReference type="GO" id="GO:0016020">
    <property type="term" value="C:membrane"/>
    <property type="evidence" value="ECO:0007669"/>
    <property type="project" value="UniProtKB-SubCell"/>
</dbReference>
<reference evidence="7 8" key="1">
    <citation type="submission" date="2016-10" db="EMBL/GenBank/DDBJ databases">
        <authorList>
            <person name="de Groot N.N."/>
        </authorList>
    </citation>
    <scope>NUCLEOTIDE SEQUENCE [LARGE SCALE GENOMIC DNA]</scope>
    <source>
        <strain evidence="7 8">IBRC-M 10780</strain>
    </source>
</reference>
<keyword evidence="4 6" id="KW-1133">Transmembrane helix</keyword>
<keyword evidence="3 6" id="KW-0812">Transmembrane</keyword>
<feature type="transmembrane region" description="Helical" evidence="6">
    <location>
        <begin position="163"/>
        <end position="181"/>
    </location>
</feature>
<dbReference type="Pfam" id="PF01594">
    <property type="entry name" value="AI-2E_transport"/>
    <property type="match status" value="1"/>
</dbReference>
<organism evidence="7 8">
    <name type="scientific">Oceanobacillus limi</name>
    <dbReference type="NCBI Taxonomy" id="930131"/>
    <lineage>
        <taxon>Bacteria</taxon>
        <taxon>Bacillati</taxon>
        <taxon>Bacillota</taxon>
        <taxon>Bacilli</taxon>
        <taxon>Bacillales</taxon>
        <taxon>Bacillaceae</taxon>
        <taxon>Oceanobacillus</taxon>
    </lineage>
</organism>
<evidence type="ECO:0000313" key="7">
    <source>
        <dbReference type="EMBL" id="SET78004.1"/>
    </source>
</evidence>
<dbReference type="RefSeq" id="WP_090872720.1">
    <property type="nucleotide sequence ID" value="NZ_FOHE01000027.1"/>
</dbReference>
<evidence type="ECO:0000256" key="1">
    <source>
        <dbReference type="ARBA" id="ARBA00004141"/>
    </source>
</evidence>
<protein>
    <submittedName>
        <fullName evidence="7">Predicted PurR-regulated permease PerM</fullName>
    </submittedName>
</protein>
<comment type="similarity">
    <text evidence="2">Belongs to the autoinducer-2 exporter (AI-2E) (TC 2.A.86) family.</text>
</comment>
<comment type="subcellular location">
    <subcellularLocation>
        <location evidence="1">Membrane</location>
        <topology evidence="1">Multi-pass membrane protein</topology>
    </subcellularLocation>
</comment>
<proteinExistence type="inferred from homology"/>
<dbReference type="InterPro" id="IPR002549">
    <property type="entry name" value="AI-2E-like"/>
</dbReference>
<evidence type="ECO:0000256" key="5">
    <source>
        <dbReference type="ARBA" id="ARBA00023136"/>
    </source>
</evidence>
<feature type="transmembrane region" description="Helical" evidence="6">
    <location>
        <begin position="263"/>
        <end position="291"/>
    </location>
</feature>
<feature type="transmembrane region" description="Helical" evidence="6">
    <location>
        <begin position="37"/>
        <end position="62"/>
    </location>
</feature>
<feature type="transmembrane region" description="Helical" evidence="6">
    <location>
        <begin position="74"/>
        <end position="95"/>
    </location>
</feature>
<dbReference type="AlphaFoldDB" id="A0A1I0H365"/>
<evidence type="ECO:0000256" key="4">
    <source>
        <dbReference type="ARBA" id="ARBA00022989"/>
    </source>
</evidence>
<sequence length="355" mass="40682">MFLHKRQLNFLYWVITGIFVFLFIYLLVKLFPFYRAFFAFLLQLFTPFLISCLIAYLLYPIVKKIHQYNIPKSIAVLFIYCLFFGGVGYAIYRVYPAVIHQLRDLNDYLPQLIEMYQGLIYQLYESTSFLPETVHDRMDEFIASIEAYIEDLIVNLLGGISKIFDMIIIITVIPVLVFYFLKDYEKIRSYSKTFIPKKYQEQTSKLVHAIDENLGNYIRGQLLVSLFVSLTSYIIFQFFGLKYTLLLAIIMGLTNLIPYFGPIIGAVPAVGIALTMSGQLVLFVVISIFIIQLIESNLLQPYIVGKSVAIHPVAIIFALLLGGKIGGVVGMIVAVPLLTISKVIVKHIFTIRRDR</sequence>
<dbReference type="PANTHER" id="PTHR21716">
    <property type="entry name" value="TRANSMEMBRANE PROTEIN"/>
    <property type="match status" value="1"/>
</dbReference>
<keyword evidence="8" id="KW-1185">Reference proteome</keyword>
<dbReference type="STRING" id="930131.SAMN05216389_12724"/>
<gene>
    <name evidence="7" type="ORF">SAMN05216389_12724</name>
</gene>
<evidence type="ECO:0000256" key="3">
    <source>
        <dbReference type="ARBA" id="ARBA00022692"/>
    </source>
</evidence>
<evidence type="ECO:0000313" key="8">
    <source>
        <dbReference type="Proteomes" id="UP000198618"/>
    </source>
</evidence>
<name>A0A1I0H365_9BACI</name>
<evidence type="ECO:0000256" key="2">
    <source>
        <dbReference type="ARBA" id="ARBA00009773"/>
    </source>
</evidence>
<dbReference type="PANTHER" id="PTHR21716:SF15">
    <property type="entry name" value="TRANSPORT PROTEIN YRRI-RELATED"/>
    <property type="match status" value="1"/>
</dbReference>
<dbReference type="OrthoDB" id="9793390at2"/>
<keyword evidence="5 6" id="KW-0472">Membrane</keyword>
<dbReference type="EMBL" id="FOHE01000027">
    <property type="protein sequence ID" value="SET78004.1"/>
    <property type="molecule type" value="Genomic_DNA"/>
</dbReference>
<feature type="transmembrane region" description="Helical" evidence="6">
    <location>
        <begin position="12"/>
        <end position="31"/>
    </location>
</feature>
<feature type="transmembrane region" description="Helical" evidence="6">
    <location>
        <begin position="222"/>
        <end position="251"/>
    </location>
</feature>
<evidence type="ECO:0000256" key="6">
    <source>
        <dbReference type="SAM" id="Phobius"/>
    </source>
</evidence>
<dbReference type="Proteomes" id="UP000198618">
    <property type="component" value="Unassembled WGS sequence"/>
</dbReference>